<organism evidence="1 2">
    <name type="scientific">Brassica cretica</name>
    <name type="common">Mustard</name>
    <dbReference type="NCBI Taxonomy" id="69181"/>
    <lineage>
        <taxon>Eukaryota</taxon>
        <taxon>Viridiplantae</taxon>
        <taxon>Streptophyta</taxon>
        <taxon>Embryophyta</taxon>
        <taxon>Tracheophyta</taxon>
        <taxon>Spermatophyta</taxon>
        <taxon>Magnoliopsida</taxon>
        <taxon>eudicotyledons</taxon>
        <taxon>Gunneridae</taxon>
        <taxon>Pentapetalae</taxon>
        <taxon>rosids</taxon>
        <taxon>malvids</taxon>
        <taxon>Brassicales</taxon>
        <taxon>Brassicaceae</taxon>
        <taxon>Brassiceae</taxon>
        <taxon>Brassica</taxon>
    </lineage>
</organism>
<gene>
    <name evidence="1" type="ORF">DY000_02052352</name>
</gene>
<dbReference type="EMBL" id="QGKV02002055">
    <property type="protein sequence ID" value="KAF3496567.1"/>
    <property type="molecule type" value="Genomic_DNA"/>
</dbReference>
<keyword evidence="2" id="KW-1185">Reference proteome</keyword>
<reference evidence="1 2" key="1">
    <citation type="journal article" date="2020" name="BMC Genomics">
        <title>Intraspecific diversification of the crop wild relative Brassica cretica Lam. using demographic model selection.</title>
        <authorList>
            <person name="Kioukis A."/>
            <person name="Michalopoulou V.A."/>
            <person name="Briers L."/>
            <person name="Pirintsos S."/>
            <person name="Studholme D.J."/>
            <person name="Pavlidis P."/>
            <person name="Sarris P.F."/>
        </authorList>
    </citation>
    <scope>NUCLEOTIDE SEQUENCE [LARGE SCALE GENOMIC DNA]</scope>
    <source>
        <strain evidence="2">cv. PFS-1207/04</strain>
    </source>
</reference>
<name>A0ABQ7AFW8_BRACR</name>
<proteinExistence type="predicted"/>
<evidence type="ECO:0000313" key="2">
    <source>
        <dbReference type="Proteomes" id="UP000266723"/>
    </source>
</evidence>
<evidence type="ECO:0000313" key="1">
    <source>
        <dbReference type="EMBL" id="KAF3496567.1"/>
    </source>
</evidence>
<sequence length="55" mass="6121">MASRVISASVRNGARRVLAIVLDNKERRKALIPTWRSISTVTQLKSKDLVVNSQS</sequence>
<dbReference type="Proteomes" id="UP000266723">
    <property type="component" value="Unassembled WGS sequence"/>
</dbReference>
<accession>A0ABQ7AFW8</accession>
<protein>
    <submittedName>
        <fullName evidence="1">Uncharacterized protein</fullName>
    </submittedName>
</protein>
<comment type="caution">
    <text evidence="1">The sequence shown here is derived from an EMBL/GenBank/DDBJ whole genome shotgun (WGS) entry which is preliminary data.</text>
</comment>